<dbReference type="Proteomes" id="UP000237153">
    <property type="component" value="Unassembled WGS sequence"/>
</dbReference>
<name>A0A2J6N3E1_9CREN</name>
<gene>
    <name evidence="3" type="ORF">C0188_01420</name>
    <name evidence="2" type="ORF">ENO39_04455</name>
</gene>
<protein>
    <submittedName>
        <fullName evidence="3">Transcriptional regulator</fullName>
    </submittedName>
</protein>
<dbReference type="EMBL" id="DSFH01000056">
    <property type="protein sequence ID" value="HEW64289.1"/>
    <property type="molecule type" value="Genomic_DNA"/>
</dbReference>
<evidence type="ECO:0000313" key="3">
    <source>
        <dbReference type="EMBL" id="PMB75868.1"/>
    </source>
</evidence>
<comment type="caution">
    <text evidence="3">The sequence shown here is derived from an EMBL/GenBank/DDBJ whole genome shotgun (WGS) entry which is preliminary data.</text>
</comment>
<proteinExistence type="predicted"/>
<accession>A0A2J6N3E1</accession>
<evidence type="ECO:0000313" key="4">
    <source>
        <dbReference type="Proteomes" id="UP000237153"/>
    </source>
</evidence>
<dbReference type="SUPFAM" id="SSF46785">
    <property type="entry name" value="Winged helix' DNA-binding domain"/>
    <property type="match status" value="1"/>
</dbReference>
<evidence type="ECO:0000259" key="1">
    <source>
        <dbReference type="Pfam" id="PF14947"/>
    </source>
</evidence>
<reference evidence="3 4" key="1">
    <citation type="submission" date="2018-01" db="EMBL/GenBank/DDBJ databases">
        <title>Metagenomic assembled genomes from two thermal pools in the Uzon Caldera, Kamchatka, Russia.</title>
        <authorList>
            <person name="Wilkins L."/>
            <person name="Ettinger C."/>
        </authorList>
    </citation>
    <scope>NUCLEOTIDE SEQUENCE [LARGE SCALE GENOMIC DNA]</scope>
    <source>
        <strain evidence="3">ZAV-06</strain>
    </source>
</reference>
<dbReference type="AlphaFoldDB" id="A0A2J6N3E1"/>
<feature type="domain" description="ArnR1-like winged helix-turn-helix" evidence="1">
    <location>
        <begin position="16"/>
        <end position="91"/>
    </location>
</feature>
<dbReference type="EMBL" id="PNIM01000005">
    <property type="protein sequence ID" value="PMB75868.1"/>
    <property type="molecule type" value="Genomic_DNA"/>
</dbReference>
<dbReference type="RefSeq" id="WP_272985614.1">
    <property type="nucleotide sequence ID" value="NZ_DSFH01000056.1"/>
</dbReference>
<dbReference type="Gene3D" id="1.10.10.10">
    <property type="entry name" value="Winged helix-like DNA-binding domain superfamily/Winged helix DNA-binding domain"/>
    <property type="match status" value="1"/>
</dbReference>
<dbReference type="InterPro" id="IPR038723">
    <property type="entry name" value="ArnR1-like_HTH"/>
</dbReference>
<reference evidence="2" key="2">
    <citation type="journal article" date="2020" name="mSystems">
        <title>Genome- and Community-Level Interaction Insights into Carbon Utilization and Element Cycling Functions of Hydrothermarchaeota in Hydrothermal Sediment.</title>
        <authorList>
            <person name="Zhou Z."/>
            <person name="Liu Y."/>
            <person name="Xu W."/>
            <person name="Pan J."/>
            <person name="Luo Z.H."/>
            <person name="Li M."/>
        </authorList>
    </citation>
    <scope>NUCLEOTIDE SEQUENCE [LARGE SCALE GENOMIC DNA]</scope>
    <source>
        <strain evidence="2">SpSt-1261</strain>
    </source>
</reference>
<organism evidence="3 4">
    <name type="scientific">Fervidicoccus fontis</name>
    <dbReference type="NCBI Taxonomy" id="683846"/>
    <lineage>
        <taxon>Archaea</taxon>
        <taxon>Thermoproteota</taxon>
        <taxon>Thermoprotei</taxon>
        <taxon>Fervidicoccales</taxon>
        <taxon>Fervidicoccaceae</taxon>
        <taxon>Fervidicoccus</taxon>
    </lineage>
</organism>
<dbReference type="Proteomes" id="UP000886076">
    <property type="component" value="Unassembled WGS sequence"/>
</dbReference>
<dbReference type="InterPro" id="IPR036388">
    <property type="entry name" value="WH-like_DNA-bd_sf"/>
</dbReference>
<evidence type="ECO:0000313" key="2">
    <source>
        <dbReference type="EMBL" id="HEW64289.1"/>
    </source>
</evidence>
<dbReference type="Pfam" id="PF14947">
    <property type="entry name" value="HTH_45"/>
    <property type="match status" value="1"/>
</dbReference>
<dbReference type="InterPro" id="IPR036390">
    <property type="entry name" value="WH_DNA-bd_sf"/>
</dbReference>
<sequence>MERTNKLGSFVYSRQRRNDLEIVVSILANIKEDGTKPTHLSNKSMLDYKVMKKYLSYLIQEELVKQLDGKIYITEKGREFLEEYKRLRNLIQFSTK</sequence>